<protein>
    <submittedName>
        <fullName evidence="1">Uncharacterized protein</fullName>
    </submittedName>
</protein>
<comment type="caution">
    <text evidence="1">The sequence shown here is derived from an EMBL/GenBank/DDBJ whole genome shotgun (WGS) entry which is preliminary data.</text>
</comment>
<evidence type="ECO:0000313" key="1">
    <source>
        <dbReference type="EMBL" id="EFM82796.1"/>
    </source>
</evidence>
<dbReference type="Proteomes" id="UP000004846">
    <property type="component" value="Unassembled WGS sequence"/>
</dbReference>
<gene>
    <name evidence="1" type="ORF">HMPREF9498_01577</name>
</gene>
<sequence>MLSAAVNPLVLEQGLPHRRGTTDSFPFPELKKAHVYNRLLRPSLA</sequence>
<accession>A0A125W6I3</accession>
<proteinExistence type="predicted"/>
<reference evidence="1 2" key="1">
    <citation type="submission" date="2010-07" db="EMBL/GenBank/DDBJ databases">
        <authorList>
            <person name="Sid Ahmed O."/>
        </authorList>
    </citation>
    <scope>NUCLEOTIDE SEQUENCE [LARGE SCALE GENOMIC DNA]</scope>
    <source>
        <strain evidence="1 2">TX4248</strain>
    </source>
</reference>
<organism evidence="1 2">
    <name type="scientific">Enterococcus faecalis TX4248</name>
    <dbReference type="NCBI Taxonomy" id="749495"/>
    <lineage>
        <taxon>Bacteria</taxon>
        <taxon>Bacillati</taxon>
        <taxon>Bacillota</taxon>
        <taxon>Bacilli</taxon>
        <taxon>Lactobacillales</taxon>
        <taxon>Enterococcaceae</taxon>
        <taxon>Enterococcus</taxon>
    </lineage>
</organism>
<dbReference type="HOGENOM" id="CLU_3199426_0_0_9"/>
<name>A0A125W6I3_ENTFL</name>
<dbReference type="EMBL" id="AEBR01000052">
    <property type="protein sequence ID" value="EFM82796.1"/>
    <property type="molecule type" value="Genomic_DNA"/>
</dbReference>
<evidence type="ECO:0000313" key="2">
    <source>
        <dbReference type="Proteomes" id="UP000004846"/>
    </source>
</evidence>
<dbReference type="AlphaFoldDB" id="A0A125W6I3"/>